<evidence type="ECO:0000313" key="1">
    <source>
        <dbReference type="EMBL" id="KDO37092.1"/>
    </source>
</evidence>
<protein>
    <recommendedName>
        <fullName evidence="3">DUF4283 domain-containing protein</fullName>
    </recommendedName>
</protein>
<keyword evidence="2" id="KW-1185">Reference proteome</keyword>
<dbReference type="AlphaFoldDB" id="A0A067DDJ7"/>
<dbReference type="Proteomes" id="UP000027120">
    <property type="component" value="Unassembled WGS sequence"/>
</dbReference>
<reference evidence="1 2" key="1">
    <citation type="submission" date="2014-04" db="EMBL/GenBank/DDBJ databases">
        <authorList>
            <consortium name="International Citrus Genome Consortium"/>
            <person name="Gmitter F."/>
            <person name="Chen C."/>
            <person name="Farmerie W."/>
            <person name="Harkins T."/>
            <person name="Desany B."/>
            <person name="Mohiuddin M."/>
            <person name="Kodira C."/>
            <person name="Borodovsky M."/>
            <person name="Lomsadze A."/>
            <person name="Burns P."/>
            <person name="Jenkins J."/>
            <person name="Prochnik S."/>
            <person name="Shu S."/>
            <person name="Chapman J."/>
            <person name="Pitluck S."/>
            <person name="Schmutz J."/>
            <person name="Rokhsar D."/>
        </authorList>
    </citation>
    <scope>NUCLEOTIDE SEQUENCE</scope>
</reference>
<proteinExistence type="predicted"/>
<gene>
    <name evidence="1" type="ORF">CISIN_1g038738mg</name>
</gene>
<feature type="non-terminal residue" evidence="1">
    <location>
        <position position="1"/>
    </location>
</feature>
<dbReference type="EMBL" id="KK791962">
    <property type="protein sequence ID" value="KDO37092.1"/>
    <property type="molecule type" value="Genomic_DNA"/>
</dbReference>
<accession>A0A067DDJ7</accession>
<organism evidence="1 2">
    <name type="scientific">Citrus sinensis</name>
    <name type="common">Sweet orange</name>
    <name type="synonym">Citrus aurantium var. sinensis</name>
    <dbReference type="NCBI Taxonomy" id="2711"/>
    <lineage>
        <taxon>Eukaryota</taxon>
        <taxon>Viridiplantae</taxon>
        <taxon>Streptophyta</taxon>
        <taxon>Embryophyta</taxon>
        <taxon>Tracheophyta</taxon>
        <taxon>Spermatophyta</taxon>
        <taxon>Magnoliopsida</taxon>
        <taxon>eudicotyledons</taxon>
        <taxon>Gunneridae</taxon>
        <taxon>Pentapetalae</taxon>
        <taxon>rosids</taxon>
        <taxon>malvids</taxon>
        <taxon>Sapindales</taxon>
        <taxon>Rutaceae</taxon>
        <taxon>Aurantioideae</taxon>
        <taxon>Citrus</taxon>
    </lineage>
</organism>
<name>A0A067DDJ7_CITSI</name>
<evidence type="ECO:0008006" key="3">
    <source>
        <dbReference type="Google" id="ProtNLM"/>
    </source>
</evidence>
<evidence type="ECO:0000313" key="2">
    <source>
        <dbReference type="Proteomes" id="UP000027120"/>
    </source>
</evidence>
<sequence>SRAQVWIKIYGPRREYWHPRILMTVAREVGISLQIDQAMREKKYGYFAKTLVKVDFHGDLLEIFAVELSDYGWVQC</sequence>